<proteinExistence type="predicted"/>
<evidence type="ECO:0000313" key="2">
    <source>
        <dbReference type="Proteomes" id="UP000430975"/>
    </source>
</evidence>
<sequence>MDVRSLHRSRVLAQFEKLIHRTLARAQVSQQHMFYDDYAQELRLKLLDIEVGFDGKALGADRIRFVGFAGRGLYWHLISLLRKEKSVLPSENVAELLDYGTGELVCTAPGEAASTGMLVFIEEARRLLSGDEFELFLLLCDGTWSMVELAEYYGVGRQTMYKRKEKLARKLEKLKDLLLR</sequence>
<protein>
    <recommendedName>
        <fullName evidence="3">Sigma-70 family RNA polymerase sigma factor</fullName>
    </recommendedName>
</protein>
<keyword evidence="2" id="KW-1185">Reference proteome</keyword>
<accession>A0A6I2GR70</accession>
<organism evidence="1 2">
    <name type="scientific">Fundicoccus ignavus</name>
    <dbReference type="NCBI Taxonomy" id="2664442"/>
    <lineage>
        <taxon>Bacteria</taxon>
        <taxon>Bacillati</taxon>
        <taxon>Bacillota</taxon>
        <taxon>Bacilli</taxon>
        <taxon>Lactobacillales</taxon>
        <taxon>Aerococcaceae</taxon>
        <taxon>Fundicoccus</taxon>
    </lineage>
</organism>
<comment type="caution">
    <text evidence="1">The sequence shown here is derived from an EMBL/GenBank/DDBJ whole genome shotgun (WGS) entry which is preliminary data.</text>
</comment>
<reference evidence="1 2" key="1">
    <citation type="submission" date="2019-11" db="EMBL/GenBank/DDBJ databases">
        <title>Characterisation of Fundicoccus ignavus gen. nov. sp. nov., a novel genus of the family Aerococcaceae isolated from bulk tank milk.</title>
        <authorList>
            <person name="Siebert A."/>
            <person name="Huptas C."/>
            <person name="Wenning M."/>
            <person name="Scherer S."/>
            <person name="Doll E.V."/>
        </authorList>
    </citation>
    <scope>NUCLEOTIDE SEQUENCE [LARGE SCALE GENOMIC DNA]</scope>
    <source>
        <strain evidence="1 2">WS4759</strain>
    </source>
</reference>
<name>A0A6I2GR70_9LACT</name>
<dbReference type="Proteomes" id="UP000430975">
    <property type="component" value="Unassembled WGS sequence"/>
</dbReference>
<dbReference type="RefSeq" id="WP_153863784.1">
    <property type="nucleotide sequence ID" value="NZ_WJQS01000007.1"/>
</dbReference>
<evidence type="ECO:0008006" key="3">
    <source>
        <dbReference type="Google" id="ProtNLM"/>
    </source>
</evidence>
<dbReference type="AlphaFoldDB" id="A0A6I2GR70"/>
<gene>
    <name evidence="1" type="ORF">GIY09_08755</name>
</gene>
<dbReference type="EMBL" id="WJQS01000007">
    <property type="protein sequence ID" value="MRI85955.1"/>
    <property type="molecule type" value="Genomic_DNA"/>
</dbReference>
<evidence type="ECO:0000313" key="1">
    <source>
        <dbReference type="EMBL" id="MRI85955.1"/>
    </source>
</evidence>